<evidence type="ECO:0000313" key="3">
    <source>
        <dbReference type="Proteomes" id="UP001165041"/>
    </source>
</evidence>
<evidence type="ECO:0000313" key="2">
    <source>
        <dbReference type="EMBL" id="GLW72631.1"/>
    </source>
</evidence>
<reference evidence="2" key="1">
    <citation type="submission" date="2023-02" db="EMBL/GenBank/DDBJ databases">
        <title>Kitasatospora phosalacinea NBRC 14627.</title>
        <authorList>
            <person name="Ichikawa N."/>
            <person name="Sato H."/>
            <person name="Tonouchi N."/>
        </authorList>
    </citation>
    <scope>NUCLEOTIDE SEQUENCE</scope>
    <source>
        <strain evidence="2">NBRC 14627</strain>
    </source>
</reference>
<name>A0A9W6V2G0_9ACTN</name>
<protein>
    <submittedName>
        <fullName evidence="2">Uncharacterized protein</fullName>
    </submittedName>
</protein>
<dbReference type="RefSeq" id="WP_285738322.1">
    <property type="nucleotide sequence ID" value="NZ_BSSA01000019.1"/>
</dbReference>
<sequence length="153" mass="15625">MNATDANAATAATAATADDTFTDRRAGEALDTVRTCITLFGAVGGIVLATVAVTAATGHPTTAFMWVRGAVLFLATFLLHRYLGRVRAGDAKAFDRLRTLSAVAPVAVVGVDLVPGLCPAWYAVLQGLSALALVGVAVLTRGAALRAAFPAAR</sequence>
<keyword evidence="1" id="KW-1133">Transmembrane helix</keyword>
<keyword evidence="1" id="KW-0812">Transmembrane</keyword>
<accession>A0A9W6V2G0</accession>
<dbReference type="Proteomes" id="UP001165041">
    <property type="component" value="Unassembled WGS sequence"/>
</dbReference>
<dbReference type="EMBL" id="BSSA01000019">
    <property type="protein sequence ID" value="GLW72631.1"/>
    <property type="molecule type" value="Genomic_DNA"/>
</dbReference>
<gene>
    <name evidence="2" type="ORF">Kpho02_49300</name>
</gene>
<feature type="transmembrane region" description="Helical" evidence="1">
    <location>
        <begin position="63"/>
        <end position="79"/>
    </location>
</feature>
<feature type="transmembrane region" description="Helical" evidence="1">
    <location>
        <begin position="100"/>
        <end position="122"/>
    </location>
</feature>
<feature type="transmembrane region" description="Helical" evidence="1">
    <location>
        <begin position="35"/>
        <end position="57"/>
    </location>
</feature>
<dbReference type="AlphaFoldDB" id="A0A9W6V2G0"/>
<organism evidence="2 3">
    <name type="scientific">Kitasatospora phosalacinea</name>
    <dbReference type="NCBI Taxonomy" id="2065"/>
    <lineage>
        <taxon>Bacteria</taxon>
        <taxon>Bacillati</taxon>
        <taxon>Actinomycetota</taxon>
        <taxon>Actinomycetes</taxon>
        <taxon>Kitasatosporales</taxon>
        <taxon>Streptomycetaceae</taxon>
        <taxon>Kitasatospora</taxon>
    </lineage>
</organism>
<proteinExistence type="predicted"/>
<comment type="caution">
    <text evidence="2">The sequence shown here is derived from an EMBL/GenBank/DDBJ whole genome shotgun (WGS) entry which is preliminary data.</text>
</comment>
<evidence type="ECO:0000256" key="1">
    <source>
        <dbReference type="SAM" id="Phobius"/>
    </source>
</evidence>
<keyword evidence="1" id="KW-0472">Membrane</keyword>
<feature type="transmembrane region" description="Helical" evidence="1">
    <location>
        <begin position="128"/>
        <end position="149"/>
    </location>
</feature>